<evidence type="ECO:0000313" key="9">
    <source>
        <dbReference type="EMBL" id="NMI01107.1"/>
    </source>
</evidence>
<dbReference type="Gene3D" id="3.40.47.10">
    <property type="match status" value="1"/>
</dbReference>
<dbReference type="EC" id="2.3.1.176" evidence="1"/>
<dbReference type="Proteomes" id="UP000820669">
    <property type="component" value="Unassembled WGS sequence"/>
</dbReference>
<evidence type="ECO:0000256" key="4">
    <source>
        <dbReference type="ARBA" id="ARBA00023055"/>
    </source>
</evidence>
<dbReference type="InterPro" id="IPR016039">
    <property type="entry name" value="Thiolase-like"/>
</dbReference>
<dbReference type="InterPro" id="IPR002155">
    <property type="entry name" value="Thiolase"/>
</dbReference>
<dbReference type="Pfam" id="PF22691">
    <property type="entry name" value="Thiolase_C_1"/>
    <property type="match status" value="1"/>
</dbReference>
<evidence type="ECO:0000256" key="2">
    <source>
        <dbReference type="ARBA" id="ARBA00022448"/>
    </source>
</evidence>
<accession>A0ABX1SHN7</accession>
<keyword evidence="10" id="KW-1185">Reference proteome</keyword>
<dbReference type="InterPro" id="IPR020616">
    <property type="entry name" value="Thiolase_N"/>
</dbReference>
<dbReference type="RefSeq" id="WP_169384569.1">
    <property type="nucleotide sequence ID" value="NZ_JAAXLA010000074.1"/>
</dbReference>
<dbReference type="SUPFAM" id="SSF53901">
    <property type="entry name" value="Thiolase-like"/>
    <property type="match status" value="2"/>
</dbReference>
<feature type="domain" description="Thiolase N-terminal" evidence="7">
    <location>
        <begin position="4"/>
        <end position="229"/>
    </location>
</feature>
<dbReference type="PANTHER" id="PTHR42870">
    <property type="entry name" value="ACETYL-COA C-ACETYLTRANSFERASE"/>
    <property type="match status" value="1"/>
</dbReference>
<keyword evidence="2" id="KW-0813">Transport</keyword>
<evidence type="ECO:0000256" key="1">
    <source>
        <dbReference type="ARBA" id="ARBA00012352"/>
    </source>
</evidence>
<protein>
    <recommendedName>
        <fullName evidence="1">propanoyl-CoA C-acyltransferase</fullName>
        <ecNumber evidence="1">2.3.1.176</ecNumber>
    </recommendedName>
    <alternativeName>
        <fullName evidence="6">Propanoyl-CoA C-acyltransferase</fullName>
    </alternativeName>
</protein>
<dbReference type="Pfam" id="PF00108">
    <property type="entry name" value="Thiolase_N"/>
    <property type="match status" value="1"/>
</dbReference>
<evidence type="ECO:0000256" key="6">
    <source>
        <dbReference type="ARBA" id="ARBA00032316"/>
    </source>
</evidence>
<name>A0ABX1SHN7_9PSEU</name>
<proteinExistence type="predicted"/>
<comment type="caution">
    <text evidence="9">The sequence shown here is derived from an EMBL/GenBank/DDBJ whole genome shotgun (WGS) entry which is preliminary data.</text>
</comment>
<keyword evidence="5" id="KW-0446">Lipid-binding</keyword>
<gene>
    <name evidence="9" type="ORF">HF526_27955</name>
</gene>
<keyword evidence="4" id="KW-0445">Lipid transport</keyword>
<keyword evidence="3" id="KW-0808">Transferase</keyword>
<dbReference type="EMBL" id="JAAXLA010000074">
    <property type="protein sequence ID" value="NMI01107.1"/>
    <property type="molecule type" value="Genomic_DNA"/>
</dbReference>
<sequence>MGKVRIVGVGMIPFGREVNRSERAMVESVVELALKDAGITAADVQRVFSGNAAAGLVSGQEMIRGQVALQGTELTGVPLVNVENACASSSSAANLAFEAILAGRCEVALVIGVEKLSHTDKGRAFAALGGATDVTGAATGVGPATNSVFIDVYAEEGRTYIAEHGATVEDFAAVAVKNRRHGSLNPLAQYQQPQTIEDVLGARVVVDPLTLPMCSPTTDGAAALVLVSEAYARRLGVPGATVRATRLAAGAGRGSEPVAVAARGAFTDAGLGPDDIDLLELHDAAAPAEILQYAEIGLCAPGEGHLLVRSGATALGGKIPVNVSGGLMSRGHPIGATGAAQLVEVYQHLTGRAGARQVEGARIGMAVNAGGWLKGAYAAAVATILEAAS</sequence>
<dbReference type="PIRSF" id="PIRSF000429">
    <property type="entry name" value="Ac-CoA_Ac_transf"/>
    <property type="match status" value="1"/>
</dbReference>
<reference evidence="9 10" key="1">
    <citation type="submission" date="2020-04" db="EMBL/GenBank/DDBJ databases">
        <authorList>
            <person name="Klaysubun C."/>
            <person name="Duangmal K."/>
            <person name="Lipun K."/>
        </authorList>
    </citation>
    <scope>NUCLEOTIDE SEQUENCE [LARGE SCALE GENOMIC DNA]</scope>
    <source>
        <strain evidence="9 10">K10HN5</strain>
    </source>
</reference>
<dbReference type="InterPro" id="IPR020613">
    <property type="entry name" value="Thiolase_CS"/>
</dbReference>
<evidence type="ECO:0000256" key="3">
    <source>
        <dbReference type="ARBA" id="ARBA00022679"/>
    </source>
</evidence>
<dbReference type="CDD" id="cd00829">
    <property type="entry name" value="SCP-x_thiolase"/>
    <property type="match status" value="1"/>
</dbReference>
<dbReference type="InterPro" id="IPR055140">
    <property type="entry name" value="Thiolase_C_2"/>
</dbReference>
<dbReference type="PROSITE" id="PS00737">
    <property type="entry name" value="THIOLASE_2"/>
    <property type="match status" value="1"/>
</dbReference>
<evidence type="ECO:0000259" key="7">
    <source>
        <dbReference type="Pfam" id="PF00108"/>
    </source>
</evidence>
<evidence type="ECO:0000313" key="10">
    <source>
        <dbReference type="Proteomes" id="UP000820669"/>
    </source>
</evidence>
<evidence type="ECO:0000259" key="8">
    <source>
        <dbReference type="Pfam" id="PF22691"/>
    </source>
</evidence>
<organism evidence="9 10">
    <name type="scientific">Pseudonocardia acidicola</name>
    <dbReference type="NCBI Taxonomy" id="2724939"/>
    <lineage>
        <taxon>Bacteria</taxon>
        <taxon>Bacillati</taxon>
        <taxon>Actinomycetota</taxon>
        <taxon>Actinomycetes</taxon>
        <taxon>Pseudonocardiales</taxon>
        <taxon>Pseudonocardiaceae</taxon>
        <taxon>Pseudonocardia</taxon>
    </lineage>
</organism>
<dbReference type="PANTHER" id="PTHR42870:SF1">
    <property type="entry name" value="NON-SPECIFIC LIPID-TRANSFER PROTEIN-LIKE 2"/>
    <property type="match status" value="1"/>
</dbReference>
<feature type="domain" description="Thiolase C-terminal" evidence="8">
    <location>
        <begin position="256"/>
        <end position="377"/>
    </location>
</feature>
<evidence type="ECO:0000256" key="5">
    <source>
        <dbReference type="ARBA" id="ARBA00023121"/>
    </source>
</evidence>